<sequence>MVVTTLVFFVSCELARAYSIMPGMRLRNVIIAVAILLSSPGIVKAAEADQPVSLTLDSGFVGRPVSLDLYDGRVNVSWDTGTLVAPTVLRVSPGIATTGTEQTIAGASWRVEFADTDAVNDQGSLHVTIRAFRPPSVGERAELNAVTSSATFVTTNAKFAGKSITGTVGAASSVTVTPIWSNGIMRQGLASWYAYKKCLCAASPDVPKGTRLLVSREDAPSRSIVVTVNDWGPERDKHPDRVIDLDKVAFKRIGNPRGGLMRVKVELIPQSDPRWKLGDELPPPNWKKLLATLPK</sequence>
<comment type="caution">
    <text evidence="2">The sequence shown here is derived from an EMBL/GenBank/DDBJ whole genome shotgun (WGS) entry which is preliminary data.</text>
</comment>
<dbReference type="CDD" id="cd22268">
    <property type="entry name" value="DPBB_RlpA-like"/>
    <property type="match status" value="1"/>
</dbReference>
<dbReference type="STRING" id="1802399.A3E39_01045"/>
<reference evidence="2 3" key="1">
    <citation type="journal article" date="2016" name="Nat. Commun.">
        <title>Thousands of microbial genomes shed light on interconnected biogeochemical processes in an aquifer system.</title>
        <authorList>
            <person name="Anantharaman K."/>
            <person name="Brown C.T."/>
            <person name="Hug L.A."/>
            <person name="Sharon I."/>
            <person name="Castelle C.J."/>
            <person name="Probst A.J."/>
            <person name="Thomas B.C."/>
            <person name="Singh A."/>
            <person name="Wilkins M.J."/>
            <person name="Karaoz U."/>
            <person name="Brodie E.L."/>
            <person name="Williams K.H."/>
            <person name="Hubbard S.S."/>
            <person name="Banfield J.F."/>
        </authorList>
    </citation>
    <scope>NUCLEOTIDE SEQUENCE [LARGE SCALE GENOMIC DNA]</scope>
</reference>
<dbReference type="PANTHER" id="PTHR34183:SF8">
    <property type="entry name" value="ENDOLYTIC PEPTIDOGLYCAN TRANSGLYCOSYLASE RLPA-RELATED"/>
    <property type="match status" value="1"/>
</dbReference>
<dbReference type="InterPro" id="IPR009009">
    <property type="entry name" value="RlpA-like_DPBB"/>
</dbReference>
<protein>
    <recommendedName>
        <fullName evidence="1">RlpA-like protein double-psi beta-barrel domain-containing protein</fullName>
    </recommendedName>
</protein>
<dbReference type="Pfam" id="PF03330">
    <property type="entry name" value="DPBB_1"/>
    <property type="match status" value="1"/>
</dbReference>
<feature type="domain" description="RlpA-like protein double-psi beta-barrel" evidence="1">
    <location>
        <begin position="197"/>
        <end position="265"/>
    </location>
</feature>
<dbReference type="AlphaFoldDB" id="A0A1F7ULW5"/>
<gene>
    <name evidence="2" type="ORF">A3E39_01045</name>
</gene>
<dbReference type="EMBL" id="MGEH01000024">
    <property type="protein sequence ID" value="OGL78734.1"/>
    <property type="molecule type" value="Genomic_DNA"/>
</dbReference>
<dbReference type="Proteomes" id="UP000176603">
    <property type="component" value="Unassembled WGS sequence"/>
</dbReference>
<organism evidence="2 3">
    <name type="scientific">Candidatus Uhrbacteria bacterium RIFCSPHIGHO2_12_FULL_60_25</name>
    <dbReference type="NCBI Taxonomy" id="1802399"/>
    <lineage>
        <taxon>Bacteria</taxon>
        <taxon>Candidatus Uhriibacteriota</taxon>
    </lineage>
</organism>
<dbReference type="PANTHER" id="PTHR34183">
    <property type="entry name" value="ENDOLYTIC PEPTIDOGLYCAN TRANSGLYCOSYLASE RLPA"/>
    <property type="match status" value="1"/>
</dbReference>
<evidence type="ECO:0000313" key="2">
    <source>
        <dbReference type="EMBL" id="OGL78734.1"/>
    </source>
</evidence>
<dbReference type="InterPro" id="IPR036908">
    <property type="entry name" value="RlpA-like_sf"/>
</dbReference>
<accession>A0A1F7ULW5</accession>
<evidence type="ECO:0000313" key="3">
    <source>
        <dbReference type="Proteomes" id="UP000176603"/>
    </source>
</evidence>
<proteinExistence type="predicted"/>
<dbReference type="Gene3D" id="2.40.40.10">
    <property type="entry name" value="RlpA-like domain"/>
    <property type="match status" value="1"/>
</dbReference>
<evidence type="ECO:0000259" key="1">
    <source>
        <dbReference type="Pfam" id="PF03330"/>
    </source>
</evidence>
<name>A0A1F7ULW5_9BACT</name>